<feature type="domain" description="Flavoprotein" evidence="3">
    <location>
        <begin position="37"/>
        <end position="264"/>
    </location>
</feature>
<sequence length="270" mass="29326">MLSSVSSNGARSDIHTIRTALTSISSITAARGDRKLHLLLAASGSVATIKLPLILSYLSKHAVGLSIRIIITSSAARFLNGQSKEQPTLSSLSGYAGVDGIYSDKDEWGPEPWRRGKGILHIELRKWADLLVIAPLSANTMAKICNGICDNLLTSIVRAWDTDGTVDAAPNPATGSDEVQRKKKRIVLAPAMNTAMWRHPVTKKQVQQLEGEWGVNDKEVDDEDEVNIDGGWIEVLRPGEKELACGDIGEGAMMEWEAICGIVERRLGME</sequence>
<evidence type="ECO:0000256" key="2">
    <source>
        <dbReference type="ARBA" id="ARBA00038350"/>
    </source>
</evidence>
<gene>
    <name evidence="4" type="ORF">MKZ38_006018</name>
</gene>
<dbReference type="InterPro" id="IPR036551">
    <property type="entry name" value="Flavin_trans-like"/>
</dbReference>
<dbReference type="Gene3D" id="3.40.50.1950">
    <property type="entry name" value="Flavin prenyltransferase-like"/>
    <property type="match status" value="1"/>
</dbReference>
<dbReference type="GO" id="GO:0071513">
    <property type="term" value="C:phosphopantothenoylcysteine decarboxylase complex"/>
    <property type="evidence" value="ECO:0007669"/>
    <property type="project" value="TreeGrafter"/>
</dbReference>
<dbReference type="Proteomes" id="UP001201980">
    <property type="component" value="Unassembled WGS sequence"/>
</dbReference>
<dbReference type="Pfam" id="PF02441">
    <property type="entry name" value="Flavoprotein"/>
    <property type="match status" value="1"/>
</dbReference>
<dbReference type="SUPFAM" id="SSF52507">
    <property type="entry name" value="Homo-oligomeric flavin-containing Cys decarboxylases, HFCD"/>
    <property type="match status" value="1"/>
</dbReference>
<evidence type="ECO:0000313" key="5">
    <source>
        <dbReference type="Proteomes" id="UP001201980"/>
    </source>
</evidence>
<dbReference type="GO" id="GO:0010181">
    <property type="term" value="F:FMN binding"/>
    <property type="evidence" value="ECO:0007669"/>
    <property type="project" value="TreeGrafter"/>
</dbReference>
<comment type="similarity">
    <text evidence="2">Belongs to the HFCD (homooligomeric flavin containing Cys decarboxylase) superfamily.</text>
</comment>
<dbReference type="GO" id="GO:0004633">
    <property type="term" value="F:phosphopantothenoylcysteine decarboxylase activity"/>
    <property type="evidence" value="ECO:0007669"/>
    <property type="project" value="TreeGrafter"/>
</dbReference>
<comment type="caution">
    <text evidence="4">The sequence shown here is derived from an EMBL/GenBank/DDBJ whole genome shotgun (WGS) entry which is preliminary data.</text>
</comment>
<reference evidence="4" key="1">
    <citation type="submission" date="2022-07" db="EMBL/GenBank/DDBJ databases">
        <title>Draft genome sequence of Zalerion maritima ATCC 34329, a (micro)plastics degrading marine fungus.</title>
        <authorList>
            <person name="Paco A."/>
            <person name="Goncalves M.F.M."/>
            <person name="Rocha-Santos T.A.P."/>
            <person name="Alves A."/>
        </authorList>
    </citation>
    <scope>NUCLEOTIDE SEQUENCE</scope>
    <source>
        <strain evidence="4">ATCC 34329</strain>
    </source>
</reference>
<dbReference type="InterPro" id="IPR003382">
    <property type="entry name" value="Flavoprotein"/>
</dbReference>
<dbReference type="PANTHER" id="PTHR14359:SF6">
    <property type="entry name" value="PHOSPHOPANTOTHENOYLCYSTEINE DECARBOXYLASE"/>
    <property type="match status" value="1"/>
</dbReference>
<protein>
    <submittedName>
        <fullName evidence="4">Flavoprotein</fullName>
    </submittedName>
</protein>
<dbReference type="PANTHER" id="PTHR14359">
    <property type="entry name" value="HOMO-OLIGOMERIC FLAVIN CONTAINING CYS DECARBOXYLASE FAMILY"/>
    <property type="match status" value="1"/>
</dbReference>
<evidence type="ECO:0000256" key="1">
    <source>
        <dbReference type="ARBA" id="ARBA00022993"/>
    </source>
</evidence>
<evidence type="ECO:0000313" key="4">
    <source>
        <dbReference type="EMBL" id="KAJ2895936.1"/>
    </source>
</evidence>
<dbReference type="AlphaFoldDB" id="A0AAD5WQK5"/>
<dbReference type="EMBL" id="JAKWBI020000366">
    <property type="protein sequence ID" value="KAJ2895936.1"/>
    <property type="molecule type" value="Genomic_DNA"/>
</dbReference>
<accession>A0AAD5WQK5</accession>
<organism evidence="4 5">
    <name type="scientific">Zalerion maritima</name>
    <dbReference type="NCBI Taxonomy" id="339359"/>
    <lineage>
        <taxon>Eukaryota</taxon>
        <taxon>Fungi</taxon>
        <taxon>Dikarya</taxon>
        <taxon>Ascomycota</taxon>
        <taxon>Pezizomycotina</taxon>
        <taxon>Sordariomycetes</taxon>
        <taxon>Lulworthiomycetidae</taxon>
        <taxon>Lulworthiales</taxon>
        <taxon>Lulworthiaceae</taxon>
        <taxon>Zalerion</taxon>
    </lineage>
</organism>
<keyword evidence="5" id="KW-1185">Reference proteome</keyword>
<name>A0AAD5WQK5_9PEZI</name>
<proteinExistence type="inferred from homology"/>
<dbReference type="GO" id="GO:0015937">
    <property type="term" value="P:coenzyme A biosynthetic process"/>
    <property type="evidence" value="ECO:0007669"/>
    <property type="project" value="UniProtKB-KW"/>
</dbReference>
<keyword evidence="1" id="KW-0173">Coenzyme A biosynthesis</keyword>
<evidence type="ECO:0000259" key="3">
    <source>
        <dbReference type="Pfam" id="PF02441"/>
    </source>
</evidence>